<accession>A0A382BCP7</accession>
<dbReference type="Gene3D" id="2.60.450.10">
    <property type="entry name" value="Lipopolysaccharide (LPS) transport protein A like domain"/>
    <property type="match status" value="1"/>
</dbReference>
<protein>
    <recommendedName>
        <fullName evidence="2">LPS export ABC transporter periplasmic protein LptC</fullName>
    </recommendedName>
</protein>
<dbReference type="Pfam" id="PF06835">
    <property type="entry name" value="LptC"/>
    <property type="match status" value="1"/>
</dbReference>
<dbReference type="AlphaFoldDB" id="A0A382BCP7"/>
<reference evidence="1" key="1">
    <citation type="submission" date="2018-05" db="EMBL/GenBank/DDBJ databases">
        <authorList>
            <person name="Lanie J.A."/>
            <person name="Ng W.-L."/>
            <person name="Kazmierczak K.M."/>
            <person name="Andrzejewski T.M."/>
            <person name="Davidsen T.M."/>
            <person name="Wayne K.J."/>
            <person name="Tettelin H."/>
            <person name="Glass J.I."/>
            <person name="Rusch D."/>
            <person name="Podicherti R."/>
            <person name="Tsui H.-C.T."/>
            <person name="Winkler M.E."/>
        </authorList>
    </citation>
    <scope>NUCLEOTIDE SEQUENCE</scope>
</reference>
<dbReference type="NCBIfam" id="TIGR04409">
    <property type="entry name" value="LptC_YrbK"/>
    <property type="match status" value="1"/>
</dbReference>
<sequence length="178" mass="20281">MKRTIRMIVWLIMVSLFSVCGNRGESDDSDFTEELIENEIWNPLIILSREESRIVAAKAEKLYQSSNDLALLVGNVEVDFFSEEGDHISILYSDSAQINEQSNNLNANGNVFVVSDSGYTLTTSKILWDNRYKMIIAEDSVMFTTTEGDTMYGVGFESDMDLDQWRIFRIYGVTREGI</sequence>
<dbReference type="InterPro" id="IPR026265">
    <property type="entry name" value="LptC"/>
</dbReference>
<dbReference type="EMBL" id="UINC01029208">
    <property type="protein sequence ID" value="SVB11548.1"/>
    <property type="molecule type" value="Genomic_DNA"/>
</dbReference>
<evidence type="ECO:0008006" key="2">
    <source>
        <dbReference type="Google" id="ProtNLM"/>
    </source>
</evidence>
<dbReference type="InterPro" id="IPR010664">
    <property type="entry name" value="LipoPS_assembly_LptC-rel"/>
</dbReference>
<organism evidence="1">
    <name type="scientific">marine metagenome</name>
    <dbReference type="NCBI Taxonomy" id="408172"/>
    <lineage>
        <taxon>unclassified sequences</taxon>
        <taxon>metagenomes</taxon>
        <taxon>ecological metagenomes</taxon>
    </lineage>
</organism>
<dbReference type="GO" id="GO:0015221">
    <property type="term" value="F:lipopolysaccharide transmembrane transporter activity"/>
    <property type="evidence" value="ECO:0007669"/>
    <property type="project" value="InterPro"/>
</dbReference>
<proteinExistence type="predicted"/>
<name>A0A382BCP7_9ZZZZ</name>
<dbReference type="GO" id="GO:0005886">
    <property type="term" value="C:plasma membrane"/>
    <property type="evidence" value="ECO:0007669"/>
    <property type="project" value="InterPro"/>
</dbReference>
<evidence type="ECO:0000313" key="1">
    <source>
        <dbReference type="EMBL" id="SVB11548.1"/>
    </source>
</evidence>
<gene>
    <name evidence="1" type="ORF">METZ01_LOCUS164402</name>
</gene>